<name>A0A6P6YDK9_DERPT</name>
<feature type="region of interest" description="Disordered" evidence="1">
    <location>
        <begin position="235"/>
        <end position="262"/>
    </location>
</feature>
<accession>A0A6P6YDK9</accession>
<evidence type="ECO:0000313" key="5">
    <source>
        <dbReference type="RefSeq" id="XP_027203375.1"/>
    </source>
</evidence>
<feature type="chain" id="PRO_5044650879" evidence="3">
    <location>
        <begin position="21"/>
        <end position="262"/>
    </location>
</feature>
<keyword evidence="4" id="KW-1185">Reference proteome</keyword>
<evidence type="ECO:0000313" key="6">
    <source>
        <dbReference type="RefSeq" id="XP_027203376.1"/>
    </source>
</evidence>
<sequence length="262" mass="29954">MYSLSFLLFVFVFFIPNIFLKPLEELKCDEYEFKTMDNECDCIVHFERKSGKCESIFGYCNQTFQCRNKKFKCSDKTKGYCKPNCGYSTDKNCEMGCQSTYEDECIPIVQCDDNLKCYGEQVCLKDGVYNGECRCPEGIPDKKYYCTHSITTTFESTTHSKNDTETFNSTPYLNVSIDNNKNFNNSDNSVIIAVAVAVVVAVVVSIAIVKRCVFSKKTVVNKPLPSQITQESKKFIPLSNENRHMNEETPQIRDSETNDETE</sequence>
<feature type="compositionally biased region" description="Basic and acidic residues" evidence="1">
    <location>
        <begin position="241"/>
        <end position="256"/>
    </location>
</feature>
<dbReference type="Proteomes" id="UP000515146">
    <property type="component" value="Unplaced"/>
</dbReference>
<keyword evidence="3" id="KW-0732">Signal</keyword>
<keyword evidence="2" id="KW-0812">Transmembrane</keyword>
<evidence type="ECO:0000256" key="3">
    <source>
        <dbReference type="SAM" id="SignalP"/>
    </source>
</evidence>
<keyword evidence="2" id="KW-0472">Membrane</keyword>
<dbReference type="AlphaFoldDB" id="A0A6P6YDK9"/>
<protein>
    <submittedName>
        <fullName evidence="5">Uncharacterized protein LOC113797225 isoform X2</fullName>
    </submittedName>
    <submittedName>
        <fullName evidence="6">Uncharacterized protein LOC113797225 isoform X3</fullName>
    </submittedName>
</protein>
<dbReference type="RefSeq" id="XP_027203375.1">
    <property type="nucleotide sequence ID" value="XM_027347574.1"/>
</dbReference>
<organism evidence="4 5">
    <name type="scientific">Dermatophagoides pteronyssinus</name>
    <name type="common">European house dust mite</name>
    <dbReference type="NCBI Taxonomy" id="6956"/>
    <lineage>
        <taxon>Eukaryota</taxon>
        <taxon>Metazoa</taxon>
        <taxon>Ecdysozoa</taxon>
        <taxon>Arthropoda</taxon>
        <taxon>Chelicerata</taxon>
        <taxon>Arachnida</taxon>
        <taxon>Acari</taxon>
        <taxon>Acariformes</taxon>
        <taxon>Sarcoptiformes</taxon>
        <taxon>Astigmata</taxon>
        <taxon>Psoroptidia</taxon>
        <taxon>Analgoidea</taxon>
        <taxon>Pyroglyphidae</taxon>
        <taxon>Dermatophagoidinae</taxon>
        <taxon>Dermatophagoides</taxon>
    </lineage>
</organism>
<evidence type="ECO:0000256" key="2">
    <source>
        <dbReference type="SAM" id="Phobius"/>
    </source>
</evidence>
<gene>
    <name evidence="5 6" type="primary">LOC113797225</name>
</gene>
<evidence type="ECO:0000256" key="1">
    <source>
        <dbReference type="SAM" id="MobiDB-lite"/>
    </source>
</evidence>
<dbReference type="RefSeq" id="XP_027203376.1">
    <property type="nucleotide sequence ID" value="XM_027347575.1"/>
</dbReference>
<feature type="transmembrane region" description="Helical" evidence="2">
    <location>
        <begin position="190"/>
        <end position="209"/>
    </location>
</feature>
<evidence type="ECO:0000313" key="4">
    <source>
        <dbReference type="Proteomes" id="UP000515146"/>
    </source>
</evidence>
<keyword evidence="2" id="KW-1133">Transmembrane helix</keyword>
<feature type="signal peptide" evidence="3">
    <location>
        <begin position="1"/>
        <end position="20"/>
    </location>
</feature>
<proteinExistence type="predicted"/>
<reference evidence="5 6" key="1">
    <citation type="submission" date="2025-04" db="UniProtKB">
        <authorList>
            <consortium name="RefSeq"/>
        </authorList>
    </citation>
    <scope>IDENTIFICATION</scope>
    <source>
        <strain evidence="5 6">Airmid</strain>
    </source>
</reference>